<organism evidence="1 2">
    <name type="scientific">Python bivittatus</name>
    <name type="common">Burmese python</name>
    <name type="synonym">Python molurus bivittatus</name>
    <dbReference type="NCBI Taxonomy" id="176946"/>
    <lineage>
        <taxon>Eukaryota</taxon>
        <taxon>Metazoa</taxon>
        <taxon>Chordata</taxon>
        <taxon>Craniata</taxon>
        <taxon>Vertebrata</taxon>
        <taxon>Euteleostomi</taxon>
        <taxon>Lepidosauria</taxon>
        <taxon>Squamata</taxon>
        <taxon>Bifurcata</taxon>
        <taxon>Unidentata</taxon>
        <taxon>Episquamata</taxon>
        <taxon>Toxicofera</taxon>
        <taxon>Serpentes</taxon>
        <taxon>Henophidia</taxon>
        <taxon>Pythonidae</taxon>
        <taxon>Python</taxon>
    </lineage>
</organism>
<dbReference type="InterPro" id="IPR018616">
    <property type="entry name" value="GUCD1"/>
</dbReference>
<accession>A0A9F2RBN0</accession>
<dbReference type="RefSeq" id="XP_007442632.1">
    <property type="nucleotide sequence ID" value="XM_007442570.1"/>
</dbReference>
<dbReference type="PANTHER" id="PTHR31400">
    <property type="entry name" value="GUANYLYL CYCLASE DOMAIN CONTAINING PROTEIN 1 GUCD1"/>
    <property type="match status" value="1"/>
</dbReference>
<name>A0A9F2RBN0_PYTBI</name>
<protein>
    <submittedName>
        <fullName evidence="2">Protein GUCD1-like</fullName>
    </submittedName>
</protein>
<proteinExistence type="predicted"/>
<gene>
    <name evidence="2" type="primary">LOC103055958</name>
</gene>
<dbReference type="Pfam" id="PF09778">
    <property type="entry name" value="Guanylate_cyc_2"/>
    <property type="match status" value="2"/>
</dbReference>
<dbReference type="OMA" id="FCEVIEI"/>
<dbReference type="KEGG" id="pbi:103055958"/>
<keyword evidence="1" id="KW-1185">Reference proteome</keyword>
<sequence>MVCPVQAGPSLASIMKSPFEDATTHRCSSREQQGHGAAEVPLLQQLYHWDCRLACSRMGLQYLNLLNDDDFQKAIRDLQLTKNMWTIDLAYLRHHFGVKHWFCTQMLGMDKGYKNQKHFDTEENQMYQLFAQAKACKVLVKKNGQKCFCRSPDYQGHFIILRGYNKALECIYYNNPVYADQTCSTNIHNFEEARTNYGISCLLPK</sequence>
<dbReference type="AlphaFoldDB" id="A0A9F2RBN0"/>
<dbReference type="GeneID" id="103055958"/>
<reference evidence="2" key="1">
    <citation type="submission" date="2025-08" db="UniProtKB">
        <authorList>
            <consortium name="RefSeq"/>
        </authorList>
    </citation>
    <scope>IDENTIFICATION</scope>
    <source>
        <tissue evidence="2">Liver</tissue>
    </source>
</reference>
<dbReference type="OrthoDB" id="206796at2759"/>
<evidence type="ECO:0000313" key="1">
    <source>
        <dbReference type="Proteomes" id="UP000695026"/>
    </source>
</evidence>
<evidence type="ECO:0000313" key="2">
    <source>
        <dbReference type="RefSeq" id="XP_007442632.1"/>
    </source>
</evidence>
<dbReference type="Proteomes" id="UP000695026">
    <property type="component" value="Unplaced"/>
</dbReference>
<dbReference type="PANTHER" id="PTHR31400:SF1">
    <property type="entry name" value="PROTEIN GUCD1"/>
    <property type="match status" value="1"/>
</dbReference>